<keyword evidence="11" id="KW-0407">Ion channel</keyword>
<dbReference type="PANTHER" id="PTHR18966">
    <property type="entry name" value="IONOTROPIC GLUTAMATE RECEPTOR"/>
    <property type="match status" value="1"/>
</dbReference>
<dbReference type="Gene3D" id="3.40.190.10">
    <property type="entry name" value="Periplasmic binding protein-like II"/>
    <property type="match status" value="2"/>
</dbReference>
<dbReference type="GO" id="GO:0015276">
    <property type="term" value="F:ligand-gated monoatomic ion channel activity"/>
    <property type="evidence" value="ECO:0007669"/>
    <property type="project" value="InterPro"/>
</dbReference>
<evidence type="ECO:0000256" key="4">
    <source>
        <dbReference type="ARBA" id="ARBA00022692"/>
    </source>
</evidence>
<keyword evidence="3" id="KW-0813">Transport</keyword>
<dbReference type="Proteomes" id="UP000887565">
    <property type="component" value="Unplaced"/>
</dbReference>
<keyword evidence="13" id="KW-1185">Reference proteome</keyword>
<accession>A0A915HST9</accession>
<evidence type="ECO:0000256" key="10">
    <source>
        <dbReference type="ARBA" id="ARBA00023286"/>
    </source>
</evidence>
<evidence type="ECO:0000256" key="2">
    <source>
        <dbReference type="ARBA" id="ARBA00008685"/>
    </source>
</evidence>
<dbReference type="SMART" id="SM00079">
    <property type="entry name" value="PBPe"/>
    <property type="match status" value="1"/>
</dbReference>
<keyword evidence="10" id="KW-1071">Ligand-gated ion channel</keyword>
<keyword evidence="4" id="KW-0812">Transmembrane</keyword>
<dbReference type="Pfam" id="PF10613">
    <property type="entry name" value="Lig_chan-Glu_bd"/>
    <property type="match status" value="1"/>
</dbReference>
<evidence type="ECO:0000256" key="5">
    <source>
        <dbReference type="ARBA" id="ARBA00022989"/>
    </source>
</evidence>
<evidence type="ECO:0000256" key="8">
    <source>
        <dbReference type="ARBA" id="ARBA00023170"/>
    </source>
</evidence>
<keyword evidence="6" id="KW-0406">Ion transport</keyword>
<dbReference type="InterPro" id="IPR001320">
    <property type="entry name" value="Iontro_rcpt_C"/>
</dbReference>
<comment type="similarity">
    <text evidence="2">Belongs to the glutamate-gated ion channel (TC 1.A.10.1) family.</text>
</comment>
<dbReference type="InterPro" id="IPR019594">
    <property type="entry name" value="Glu/Gly-bd"/>
</dbReference>
<evidence type="ECO:0000313" key="14">
    <source>
        <dbReference type="WBParaSite" id="nRc.2.0.1.t04470-RA"/>
    </source>
</evidence>
<dbReference type="InterPro" id="IPR015683">
    <property type="entry name" value="Ionotropic_Glu_rcpt"/>
</dbReference>
<name>A0A915HST9_ROMCU</name>
<evidence type="ECO:0000256" key="3">
    <source>
        <dbReference type="ARBA" id="ARBA00022448"/>
    </source>
</evidence>
<proteinExistence type="inferred from homology"/>
<protein>
    <submittedName>
        <fullName evidence="14">Ionotropic glutamate receptor C-terminal domain-containing protein</fullName>
    </submittedName>
</protein>
<sequence>YDDAAVRLEKQLYSILLVIPLCSTKQGQEGPLWKNHLKILTVAQPPFNFPADGRHSANYGFVADFLGVMFKDENVTFEVSTLTSGGPEVGRSVDHAAGPGEYRELENELIAGRADVIAAPLTITWARMRIMRFSFPFMPANIVVAVKKPKDPGQKMPFRHLKELASLMAQNKLILGMMKGGATEEMLRESRYKMYSDIYREIMAKHNEGQPVLVENYHSGLHNVRNSSNFAFLGDEVSLAYLSTRPPCDVMIWGKPLNTAFYGLAFPLNVPRRFVDHVNQRILRMQQFGKMRRLKDKWWDNECIGSIAAPRH</sequence>
<organism evidence="13 14">
    <name type="scientific">Romanomermis culicivorax</name>
    <name type="common">Nematode worm</name>
    <dbReference type="NCBI Taxonomy" id="13658"/>
    <lineage>
        <taxon>Eukaryota</taxon>
        <taxon>Metazoa</taxon>
        <taxon>Ecdysozoa</taxon>
        <taxon>Nematoda</taxon>
        <taxon>Enoplea</taxon>
        <taxon>Dorylaimia</taxon>
        <taxon>Mermithida</taxon>
        <taxon>Mermithoidea</taxon>
        <taxon>Mermithidae</taxon>
        <taxon>Romanomermis</taxon>
    </lineage>
</organism>
<evidence type="ECO:0000256" key="9">
    <source>
        <dbReference type="ARBA" id="ARBA00023180"/>
    </source>
</evidence>
<feature type="domain" description="Ionotropic glutamate receptor C-terminal" evidence="12">
    <location>
        <begin position="36"/>
        <end position="301"/>
    </location>
</feature>
<keyword evidence="5" id="KW-1133">Transmembrane helix</keyword>
<evidence type="ECO:0000256" key="11">
    <source>
        <dbReference type="ARBA" id="ARBA00023303"/>
    </source>
</evidence>
<comment type="subcellular location">
    <subcellularLocation>
        <location evidence="1">Membrane</location>
        <topology evidence="1">Multi-pass membrane protein</topology>
    </subcellularLocation>
</comment>
<dbReference type="GO" id="GO:0016020">
    <property type="term" value="C:membrane"/>
    <property type="evidence" value="ECO:0007669"/>
    <property type="project" value="UniProtKB-SubCell"/>
</dbReference>
<dbReference type="OMA" id="FMPANIV"/>
<reference evidence="14" key="1">
    <citation type="submission" date="2022-11" db="UniProtKB">
        <authorList>
            <consortium name="WormBaseParasite"/>
        </authorList>
    </citation>
    <scope>IDENTIFICATION</scope>
</reference>
<dbReference type="WBParaSite" id="nRc.2.0.1.t04470-RA">
    <property type="protein sequence ID" value="nRc.2.0.1.t04470-RA"/>
    <property type="gene ID" value="nRc.2.0.1.g04470"/>
</dbReference>
<evidence type="ECO:0000256" key="1">
    <source>
        <dbReference type="ARBA" id="ARBA00004141"/>
    </source>
</evidence>
<dbReference type="AlphaFoldDB" id="A0A915HST9"/>
<evidence type="ECO:0000256" key="7">
    <source>
        <dbReference type="ARBA" id="ARBA00023136"/>
    </source>
</evidence>
<evidence type="ECO:0000259" key="12">
    <source>
        <dbReference type="SMART" id="SM00079"/>
    </source>
</evidence>
<keyword evidence="7" id="KW-0472">Membrane</keyword>
<evidence type="ECO:0000256" key="6">
    <source>
        <dbReference type="ARBA" id="ARBA00023065"/>
    </source>
</evidence>
<keyword evidence="8" id="KW-0675">Receptor</keyword>
<dbReference type="SUPFAM" id="SSF53850">
    <property type="entry name" value="Periplasmic binding protein-like II"/>
    <property type="match status" value="1"/>
</dbReference>
<evidence type="ECO:0000313" key="13">
    <source>
        <dbReference type="Proteomes" id="UP000887565"/>
    </source>
</evidence>
<keyword evidence="9" id="KW-0325">Glycoprotein</keyword>